<dbReference type="InterPro" id="IPR055214">
    <property type="entry name" value="PTP-NADK"/>
</dbReference>
<dbReference type="Gene3D" id="3.90.190.10">
    <property type="entry name" value="Protein tyrosine phosphatase superfamily"/>
    <property type="match status" value="1"/>
</dbReference>
<dbReference type="Pfam" id="PF22741">
    <property type="entry name" value="PTP-NADK"/>
    <property type="match status" value="1"/>
</dbReference>
<evidence type="ECO:0000259" key="1">
    <source>
        <dbReference type="PROSITE" id="PS50056"/>
    </source>
</evidence>
<dbReference type="AlphaFoldDB" id="A0A7W5Z6F2"/>
<name>A0A7W5Z6F2_9HYPH</name>
<dbReference type="PROSITE" id="PS50056">
    <property type="entry name" value="TYR_PHOSPHATASE_2"/>
    <property type="match status" value="1"/>
</dbReference>
<dbReference type="SUPFAM" id="SSF52799">
    <property type="entry name" value="(Phosphotyrosine protein) phosphatases II"/>
    <property type="match status" value="1"/>
</dbReference>
<protein>
    <submittedName>
        <fullName evidence="2">Uncharacterized protein (TIGR01244 family)</fullName>
    </submittedName>
</protein>
<dbReference type="Proteomes" id="UP000537592">
    <property type="component" value="Unassembled WGS sequence"/>
</dbReference>
<sequence>MARIKRWDAPIADPGERLRAHVNMLFVDHGIFRAIYLNRHKVTDKFWRAAQPSPSDIKRMADSGIKTVINLRGGREHGSWPLQRDACRQHGIVLTEFIVRSREAPARETIRAAKELFETVEYPVLVHCKSGADRAGLMSALYLILHEGLSVDEASQQLSLRYGHFRFAKTGILDAFFDLYREEGQAGGLDFLTWVETVYEPDKLKARFRAGFWSGLLVDRVMKRE</sequence>
<evidence type="ECO:0000313" key="3">
    <source>
        <dbReference type="Proteomes" id="UP000537592"/>
    </source>
</evidence>
<dbReference type="EMBL" id="JACICC010000010">
    <property type="protein sequence ID" value="MBB3811030.1"/>
    <property type="molecule type" value="Genomic_DNA"/>
</dbReference>
<gene>
    <name evidence="2" type="ORF">FHS81_003141</name>
</gene>
<accession>A0A7W5Z6F2</accession>
<evidence type="ECO:0000313" key="2">
    <source>
        <dbReference type="EMBL" id="MBB3811030.1"/>
    </source>
</evidence>
<reference evidence="2 3" key="1">
    <citation type="submission" date="2020-08" db="EMBL/GenBank/DDBJ databases">
        <title>Genomic Encyclopedia of Type Strains, Phase IV (KMG-IV): sequencing the most valuable type-strain genomes for metagenomic binning, comparative biology and taxonomic classification.</title>
        <authorList>
            <person name="Goeker M."/>
        </authorList>
    </citation>
    <scope>NUCLEOTIDE SEQUENCE [LARGE SCALE GENOMIC DNA]</scope>
    <source>
        <strain evidence="2 3">DSM 28760</strain>
    </source>
</reference>
<comment type="caution">
    <text evidence="2">The sequence shown here is derived from an EMBL/GenBank/DDBJ whole genome shotgun (WGS) entry which is preliminary data.</text>
</comment>
<proteinExistence type="predicted"/>
<dbReference type="InterPro" id="IPR000387">
    <property type="entry name" value="Tyr_Pase_dom"/>
</dbReference>
<organism evidence="2 3">
    <name type="scientific">Pseudochelatococcus contaminans</name>
    <dbReference type="NCBI Taxonomy" id="1538103"/>
    <lineage>
        <taxon>Bacteria</taxon>
        <taxon>Pseudomonadati</taxon>
        <taxon>Pseudomonadota</taxon>
        <taxon>Alphaproteobacteria</taxon>
        <taxon>Hyphomicrobiales</taxon>
        <taxon>Chelatococcaceae</taxon>
        <taxon>Pseudochelatococcus</taxon>
    </lineage>
</organism>
<keyword evidence="3" id="KW-1185">Reference proteome</keyword>
<feature type="domain" description="Tyrosine specific protein phosphatases" evidence="1">
    <location>
        <begin position="107"/>
        <end position="158"/>
    </location>
</feature>
<dbReference type="InterPro" id="IPR029021">
    <property type="entry name" value="Prot-tyrosine_phosphatase-like"/>
</dbReference>